<feature type="domain" description="Ams2/SPT21 N-terminal" evidence="2">
    <location>
        <begin position="63"/>
        <end position="102"/>
    </location>
</feature>
<dbReference type="Gene3D" id="3.30.50.10">
    <property type="entry name" value="Erythroid Transcription Factor GATA-1, subunit A"/>
    <property type="match status" value="1"/>
</dbReference>
<reference evidence="3" key="1">
    <citation type="submission" date="2016-04" db="EMBL/GenBank/DDBJ databases">
        <authorList>
            <person name="Evans L.H."/>
            <person name="Alamgir A."/>
            <person name="Owens N."/>
            <person name="Weber N.D."/>
            <person name="Virtaneva K."/>
            <person name="Barbian K."/>
            <person name="Babar A."/>
            <person name="Rosenke K."/>
        </authorList>
    </citation>
    <scope>NUCLEOTIDE SEQUENCE</scope>
    <source>
        <strain evidence="3">UB2112</strain>
    </source>
</reference>
<feature type="region of interest" description="Disordered" evidence="1">
    <location>
        <begin position="400"/>
        <end position="513"/>
    </location>
</feature>
<dbReference type="EMBL" id="ULHB01000010">
    <property type="protein sequence ID" value="SYW75734.1"/>
    <property type="molecule type" value="Genomic_DNA"/>
</dbReference>
<keyword evidence="6" id="KW-1185">Reference proteome</keyword>
<feature type="compositionally biased region" description="Low complexity" evidence="1">
    <location>
        <begin position="1320"/>
        <end position="1333"/>
    </location>
</feature>
<name>A0A1K0GAG3_9BASI</name>
<feature type="region of interest" description="Disordered" evidence="1">
    <location>
        <begin position="275"/>
        <end position="296"/>
    </location>
</feature>
<feature type="compositionally biased region" description="Polar residues" evidence="1">
    <location>
        <begin position="105"/>
        <end position="114"/>
    </location>
</feature>
<evidence type="ECO:0000313" key="6">
    <source>
        <dbReference type="Proteomes" id="UP000658997"/>
    </source>
</evidence>
<feature type="compositionally biased region" description="Low complexity" evidence="1">
    <location>
        <begin position="1063"/>
        <end position="1081"/>
    </location>
</feature>
<dbReference type="PANTHER" id="PTHR39147:SF1">
    <property type="entry name" value="PROTEIN SPT21"/>
    <property type="match status" value="1"/>
</dbReference>
<accession>A0A1K0GAG3</accession>
<reference evidence="5" key="2">
    <citation type="submission" date="2016-04" db="EMBL/GenBank/DDBJ databases">
        <authorList>
            <person name="Guldener U."/>
            <person name="Guldener U."/>
        </authorList>
    </citation>
    <scope>NUCLEOTIDE SEQUENCE [LARGE SCALE GENOMIC DNA]</scope>
    <source>
        <strain evidence="5">UB2112</strain>
    </source>
</reference>
<feature type="compositionally biased region" description="Polar residues" evidence="1">
    <location>
        <begin position="1135"/>
        <end position="1146"/>
    </location>
</feature>
<evidence type="ECO:0000313" key="4">
    <source>
        <dbReference type="EMBL" id="SYW75734.1"/>
    </source>
</evidence>
<organism evidence="3 5">
    <name type="scientific">Ustilago bromivora</name>
    <dbReference type="NCBI Taxonomy" id="307758"/>
    <lineage>
        <taxon>Eukaryota</taxon>
        <taxon>Fungi</taxon>
        <taxon>Dikarya</taxon>
        <taxon>Basidiomycota</taxon>
        <taxon>Ustilaginomycotina</taxon>
        <taxon>Ustilaginomycetes</taxon>
        <taxon>Ustilaginales</taxon>
        <taxon>Ustilaginaceae</taxon>
        <taxon>Ustilago</taxon>
    </lineage>
</organism>
<feature type="compositionally biased region" description="Polar residues" evidence="1">
    <location>
        <begin position="1006"/>
        <end position="1015"/>
    </location>
</feature>
<dbReference type="InterPro" id="IPR013088">
    <property type="entry name" value="Znf_NHR/GATA"/>
</dbReference>
<feature type="compositionally biased region" description="Polar residues" evidence="1">
    <location>
        <begin position="465"/>
        <end position="489"/>
    </location>
</feature>
<feature type="compositionally biased region" description="Low complexity" evidence="1">
    <location>
        <begin position="232"/>
        <end position="254"/>
    </location>
</feature>
<feature type="region of interest" description="Disordered" evidence="1">
    <location>
        <begin position="1300"/>
        <end position="1333"/>
    </location>
</feature>
<dbReference type="GO" id="GO:0008270">
    <property type="term" value="F:zinc ion binding"/>
    <property type="evidence" value="ECO:0007669"/>
    <property type="project" value="InterPro"/>
</dbReference>
<feature type="region of interest" description="Disordered" evidence="1">
    <location>
        <begin position="105"/>
        <end position="151"/>
    </location>
</feature>
<feature type="compositionally biased region" description="Low complexity" evidence="1">
    <location>
        <begin position="119"/>
        <end position="150"/>
    </location>
</feature>
<feature type="region of interest" description="Disordered" evidence="1">
    <location>
        <begin position="232"/>
        <end position="257"/>
    </location>
</feature>
<evidence type="ECO:0000259" key="2">
    <source>
        <dbReference type="Pfam" id="PF25823"/>
    </source>
</evidence>
<dbReference type="GO" id="GO:0030466">
    <property type="term" value="P:silent mating-type cassette heterochromatin formation"/>
    <property type="evidence" value="ECO:0007669"/>
    <property type="project" value="TreeGrafter"/>
</dbReference>
<reference evidence="4" key="3">
    <citation type="submission" date="2018-08" db="EMBL/GenBank/DDBJ databases">
        <authorList>
            <person name="Guldener U."/>
        </authorList>
    </citation>
    <scope>NUCLEOTIDE SEQUENCE</scope>
    <source>
        <strain evidence="4">UB2</strain>
    </source>
</reference>
<dbReference type="OrthoDB" id="3199820at2759"/>
<dbReference type="GO" id="GO:0006357">
    <property type="term" value="P:regulation of transcription by RNA polymerase II"/>
    <property type="evidence" value="ECO:0007669"/>
    <property type="project" value="TreeGrafter"/>
</dbReference>
<evidence type="ECO:0000313" key="5">
    <source>
        <dbReference type="Proteomes" id="UP000179920"/>
    </source>
</evidence>
<feature type="compositionally biased region" description="Basic and acidic residues" evidence="1">
    <location>
        <begin position="1223"/>
        <end position="1239"/>
    </location>
</feature>
<feature type="region of interest" description="Disordered" evidence="1">
    <location>
        <begin position="1435"/>
        <end position="1477"/>
    </location>
</feature>
<gene>
    <name evidence="4" type="ORF">UBRO2_00889</name>
    <name evidence="3" type="ORF">UBRO_05925</name>
</gene>
<dbReference type="InterPro" id="IPR057725">
    <property type="entry name" value="Ams2-SPT21_N"/>
</dbReference>
<dbReference type="InterPro" id="IPR042403">
    <property type="entry name" value="Spt21/Ams2"/>
</dbReference>
<feature type="compositionally biased region" description="Polar residues" evidence="1">
    <location>
        <begin position="1041"/>
        <end position="1053"/>
    </location>
</feature>
<feature type="region of interest" description="Disordered" evidence="1">
    <location>
        <begin position="946"/>
        <end position="1273"/>
    </location>
</feature>
<dbReference type="EMBL" id="LT558131">
    <property type="protein sequence ID" value="SAM84885.1"/>
    <property type="molecule type" value="Genomic_DNA"/>
</dbReference>
<feature type="compositionally biased region" description="Polar residues" evidence="1">
    <location>
        <begin position="810"/>
        <end position="841"/>
    </location>
</feature>
<sequence>MSSHASRMDVKVLYTLDSSPDHTMIARLGRPVPVEIIIPNMTPPSPLGPSGSNYQQSPPLPPQVRFGRVPLKTCLGAVCMASPELLPDDKRDYIIYAVDPEETLRASQLPSPGSSRGHASPTRSSSASNSSRQRNDASTSKLSSSPPRSKVAAPSILVGKGFFNWALEEQGEGETAVTGRVRSDGRRLRYENGREYEEDINVLEVVIKLKESQARSKDKYFNLVHGLASGSSSSFSAGAGSSSGSNSGSRTASSRHMQNVEVVSAAHRFRSSHLALHSEPHYPTASSSSSYGAMERQISRPAARIAGDRISPKTSTAPLGASLGMPLLSNFSNASPPAAAASAPSPNSAAAAAVSNPSALQLLTILHSLQQRSSKFAPEPAQQAQLETLLQQVAQAIGNTSSSSPAVDAASTTDHNTAGLTTTSPNLSFSRPLDPIPVPNESNDNGATIPRSSSTQPAGKENRSLGLTVSSKDSSQTLYYDSRRPSASSPPLEESTEDSSAPSQHRKESAETSDRICYNCGTDVPTTWRLLRLPAGSIINNPAAEKSSSDSTNDDSSETGWKPRYAGREGPIETDGETRWSACNPCGLYYLKWDNSRPEYVWRKEHATKAYRERKALAEAAKRRREKGGVVGGGANKRARIAAGSDVDAASPYSMSTPGLGTSPNFDAGTPVSSSARKGSMPRTLSEACHRDAEKLESQTSGRKRDNEKPVCKKQADREYVLDPSTGKWRSRRSMRENPQGKKPGRPKGSVKVQQNGSKAQHAKSSPAQGRKESSGNTPSAQRQQQQQQQSQSQSKPQPSSSSTSSKQPDTASTGSETADNSQPKSTPQAEPLAFNSNSKPDQPKSDPEFRLPQLPSSTRHHQTTSSSRLVNFAQSSPVRPSMNASLMQPEAINSSMMMPPFGSGMLESPSRDIRFRVPSYLMNSSPGTMLDTLMSEADFDFEELGPLGPLQTPGTLLGNMAKGLRRSPRKNSANPYASPSAKRGGGGRSPTFGREKSVGSPAMVASSNDSPVTRSRTRLGGEVLHPALYSSSDGLGGNANGKNSSNVTSPASPSEKRRKTTPRTTKTTSKLSSSTTTTTTAMEEEDNEEPEQHFTKGPYSRTATTTSSREGSADLPSCPASPSLGRTSRKLARNLSTASSNTYLSSGRAKLAHLDLPPSSPVFDHPSARSGGGREVEVDGWGRTPSMRGIFPTPSDLDWPSDGSPRSPFPRSPDASAANEAKQADGEKAEKKEEEKTAQTHAVVRRRPLPATVEDGSSSISGSSPALTDSPEESNLFDLLEDPYGILAASGFGIDADGTLTTNPTNANAQVGEEETQMTPTSSTPSTTTAAAPSISADRFNQIHLHPSTSFSSHLNAFTTEGGAGIAAHVNPNTNSPAAVQIGPSSTSTSTIRSNGGETNGFDMSFLANLPPELSTIFSTPGKKIPPQIIEILGSPRKSRTRSSSGSPSKMEMGKQMVVTPNYSTGENGEGEQDFSALFNNPDIQALLAEFEAQS</sequence>
<feature type="compositionally biased region" description="Low complexity" evidence="1">
    <location>
        <begin position="946"/>
        <end position="959"/>
    </location>
</feature>
<feature type="region of interest" description="Disordered" evidence="1">
    <location>
        <begin position="642"/>
        <end position="883"/>
    </location>
</feature>
<dbReference type="PANTHER" id="PTHR39147">
    <property type="entry name" value="PROTEIN SPT21"/>
    <property type="match status" value="1"/>
</dbReference>
<feature type="compositionally biased region" description="Polar residues" evidence="1">
    <location>
        <begin position="1102"/>
        <end position="1111"/>
    </location>
</feature>
<dbReference type="Proteomes" id="UP000179920">
    <property type="component" value="Chromosome XV"/>
</dbReference>
<feature type="region of interest" description="Disordered" evidence="1">
    <location>
        <begin position="42"/>
        <end position="61"/>
    </location>
</feature>
<feature type="compositionally biased region" description="Polar residues" evidence="1">
    <location>
        <begin position="653"/>
        <end position="677"/>
    </location>
</feature>
<feature type="region of interest" description="Disordered" evidence="1">
    <location>
        <begin position="540"/>
        <end position="577"/>
    </location>
</feature>
<feature type="compositionally biased region" description="Basic and acidic residues" evidence="1">
    <location>
        <begin position="688"/>
        <end position="721"/>
    </location>
</feature>
<feature type="compositionally biased region" description="Polar residues" evidence="1">
    <location>
        <begin position="1300"/>
        <end position="1310"/>
    </location>
</feature>
<evidence type="ECO:0000313" key="3">
    <source>
        <dbReference type="EMBL" id="SAM84885.1"/>
    </source>
</evidence>
<feature type="compositionally biased region" description="Polar residues" evidence="1">
    <location>
        <begin position="440"/>
        <end position="457"/>
    </location>
</feature>
<feature type="compositionally biased region" description="Polar residues" evidence="1">
    <location>
        <begin position="400"/>
        <end position="429"/>
    </location>
</feature>
<proteinExistence type="predicted"/>
<dbReference type="Proteomes" id="UP000658997">
    <property type="component" value="Unassembled WGS sequence"/>
</dbReference>
<feature type="compositionally biased region" description="Polar residues" evidence="1">
    <location>
        <begin position="752"/>
        <end position="768"/>
    </location>
</feature>
<dbReference type="GO" id="GO:0000183">
    <property type="term" value="P:rDNA heterochromatin formation"/>
    <property type="evidence" value="ECO:0007669"/>
    <property type="project" value="TreeGrafter"/>
</dbReference>
<feature type="compositionally biased region" description="Low complexity" evidence="1">
    <location>
        <begin position="779"/>
        <end position="809"/>
    </location>
</feature>
<evidence type="ECO:0000256" key="1">
    <source>
        <dbReference type="SAM" id="MobiDB-lite"/>
    </source>
</evidence>
<dbReference type="Pfam" id="PF25823">
    <property type="entry name" value="Ams2-SPT21_N"/>
    <property type="match status" value="1"/>
</dbReference>
<feature type="compositionally biased region" description="Polar residues" evidence="1">
    <location>
        <begin position="873"/>
        <end position="883"/>
    </location>
</feature>
<dbReference type="SUPFAM" id="SSF57716">
    <property type="entry name" value="Glucocorticoid receptor-like (DNA-binding domain)"/>
    <property type="match status" value="1"/>
</dbReference>
<protein>
    <recommendedName>
        <fullName evidence="2">Ams2/SPT21 N-terminal domain-containing protein</fullName>
    </recommendedName>
</protein>